<dbReference type="AlphaFoldDB" id="A0A4U6VFM4"/>
<feature type="region of interest" description="Disordered" evidence="1">
    <location>
        <begin position="171"/>
        <end position="277"/>
    </location>
</feature>
<feature type="compositionally biased region" description="Basic and acidic residues" evidence="1">
    <location>
        <begin position="220"/>
        <end position="231"/>
    </location>
</feature>
<keyword evidence="3" id="KW-1185">Reference proteome</keyword>
<evidence type="ECO:0000313" key="2">
    <source>
        <dbReference type="EMBL" id="TKW27194.1"/>
    </source>
</evidence>
<sequence length="277" mass="28993">MLLLQQYMKGVVTLTFSIECQFGVAGRLALIAQGGTSSSHGSGGGTSESGGRADGPWVLGAARLGGGIGCRRARAPVGAAAGGVDPRAGDRRARLDAVGGRHTRRPTWAGGIRYSLSLIYSFLSSSPSLYLICSFPLRWEGELQRRPRAGAEAELRRRAQGWASRVSSGGRALRACSGGAPKGGRRGRAPASAQGWRGTDAIGRREARRLAGPDAGGWVARERMGRREDGRPASTRATAAGRLEQPPAVTWADDQRVKGPSGAAPAKLQLARATTEK</sequence>
<gene>
    <name evidence="2" type="ORF">SEVIR_3G242300v2</name>
</gene>
<evidence type="ECO:0000256" key="1">
    <source>
        <dbReference type="SAM" id="MobiDB-lite"/>
    </source>
</evidence>
<proteinExistence type="predicted"/>
<reference evidence="2" key="1">
    <citation type="submission" date="2019-03" db="EMBL/GenBank/DDBJ databases">
        <title>WGS assembly of Setaria viridis.</title>
        <authorList>
            <person name="Huang P."/>
            <person name="Jenkins J."/>
            <person name="Grimwood J."/>
            <person name="Barry K."/>
            <person name="Healey A."/>
            <person name="Mamidi S."/>
            <person name="Sreedasyam A."/>
            <person name="Shu S."/>
            <person name="Feldman M."/>
            <person name="Wu J."/>
            <person name="Yu Y."/>
            <person name="Chen C."/>
            <person name="Johnson J."/>
            <person name="Rokhsar D."/>
            <person name="Baxter I."/>
            <person name="Schmutz J."/>
            <person name="Brutnell T."/>
            <person name="Kellogg E."/>
        </authorList>
    </citation>
    <scope>NUCLEOTIDE SEQUENCE [LARGE SCALE GENOMIC DNA]</scope>
</reference>
<feature type="compositionally biased region" description="Basic and acidic residues" evidence="1">
    <location>
        <begin position="202"/>
        <end position="211"/>
    </location>
</feature>
<protein>
    <submittedName>
        <fullName evidence="2">Uncharacterized protein</fullName>
    </submittedName>
</protein>
<organism evidence="2 3">
    <name type="scientific">Setaria viridis</name>
    <name type="common">Green bristlegrass</name>
    <name type="synonym">Setaria italica subsp. viridis</name>
    <dbReference type="NCBI Taxonomy" id="4556"/>
    <lineage>
        <taxon>Eukaryota</taxon>
        <taxon>Viridiplantae</taxon>
        <taxon>Streptophyta</taxon>
        <taxon>Embryophyta</taxon>
        <taxon>Tracheophyta</taxon>
        <taxon>Spermatophyta</taxon>
        <taxon>Magnoliopsida</taxon>
        <taxon>Liliopsida</taxon>
        <taxon>Poales</taxon>
        <taxon>Poaceae</taxon>
        <taxon>PACMAD clade</taxon>
        <taxon>Panicoideae</taxon>
        <taxon>Panicodae</taxon>
        <taxon>Paniceae</taxon>
        <taxon>Cenchrinae</taxon>
        <taxon>Setaria</taxon>
    </lineage>
</organism>
<dbReference type="Proteomes" id="UP000298652">
    <property type="component" value="Chromosome 3"/>
</dbReference>
<dbReference type="EMBL" id="CM016554">
    <property type="protein sequence ID" value="TKW27194.1"/>
    <property type="molecule type" value="Genomic_DNA"/>
</dbReference>
<dbReference type="Gramene" id="TKW27194">
    <property type="protein sequence ID" value="TKW27194"/>
    <property type="gene ID" value="SEVIR_3G242300v2"/>
</dbReference>
<accession>A0A4U6VFM4</accession>
<evidence type="ECO:0000313" key="3">
    <source>
        <dbReference type="Proteomes" id="UP000298652"/>
    </source>
</evidence>
<name>A0A4U6VFM4_SETVI</name>